<protein>
    <submittedName>
        <fullName evidence="1">Uncharacterized protein</fullName>
    </submittedName>
</protein>
<dbReference type="Gramene" id="rna13819">
    <property type="protein sequence ID" value="RHN65923.1"/>
    <property type="gene ID" value="gene13819"/>
</dbReference>
<dbReference type="Proteomes" id="UP000265566">
    <property type="component" value="Chromosome 3"/>
</dbReference>
<evidence type="ECO:0000313" key="2">
    <source>
        <dbReference type="Proteomes" id="UP000265566"/>
    </source>
</evidence>
<comment type="caution">
    <text evidence="1">The sequence shown here is derived from an EMBL/GenBank/DDBJ whole genome shotgun (WGS) entry which is preliminary data.</text>
</comment>
<dbReference type="EMBL" id="PSQE01000003">
    <property type="protein sequence ID" value="RHN65923.1"/>
    <property type="molecule type" value="Genomic_DNA"/>
</dbReference>
<reference evidence="2" key="1">
    <citation type="journal article" date="2018" name="Nat. Plants">
        <title>Whole-genome landscape of Medicago truncatula symbiotic genes.</title>
        <authorList>
            <person name="Pecrix Y."/>
            <person name="Staton S.E."/>
            <person name="Sallet E."/>
            <person name="Lelandais-Briere C."/>
            <person name="Moreau S."/>
            <person name="Carrere S."/>
            <person name="Blein T."/>
            <person name="Jardinaud M.F."/>
            <person name="Latrasse D."/>
            <person name="Zouine M."/>
            <person name="Zahm M."/>
            <person name="Kreplak J."/>
            <person name="Mayjonade B."/>
            <person name="Satge C."/>
            <person name="Perez M."/>
            <person name="Cauet S."/>
            <person name="Marande W."/>
            <person name="Chantry-Darmon C."/>
            <person name="Lopez-Roques C."/>
            <person name="Bouchez O."/>
            <person name="Berard A."/>
            <person name="Debelle F."/>
            <person name="Munos S."/>
            <person name="Bendahmane A."/>
            <person name="Berges H."/>
            <person name="Niebel A."/>
            <person name="Buitink J."/>
            <person name="Frugier F."/>
            <person name="Benhamed M."/>
            <person name="Crespi M."/>
            <person name="Gouzy J."/>
            <person name="Gamas P."/>
        </authorList>
    </citation>
    <scope>NUCLEOTIDE SEQUENCE [LARGE SCALE GENOMIC DNA]</scope>
    <source>
        <strain evidence="2">cv. Jemalong A17</strain>
    </source>
</reference>
<organism evidence="1 2">
    <name type="scientific">Medicago truncatula</name>
    <name type="common">Barrel medic</name>
    <name type="synonym">Medicago tribuloides</name>
    <dbReference type="NCBI Taxonomy" id="3880"/>
    <lineage>
        <taxon>Eukaryota</taxon>
        <taxon>Viridiplantae</taxon>
        <taxon>Streptophyta</taxon>
        <taxon>Embryophyta</taxon>
        <taxon>Tracheophyta</taxon>
        <taxon>Spermatophyta</taxon>
        <taxon>Magnoliopsida</taxon>
        <taxon>eudicotyledons</taxon>
        <taxon>Gunneridae</taxon>
        <taxon>Pentapetalae</taxon>
        <taxon>rosids</taxon>
        <taxon>fabids</taxon>
        <taxon>Fabales</taxon>
        <taxon>Fabaceae</taxon>
        <taxon>Papilionoideae</taxon>
        <taxon>50 kb inversion clade</taxon>
        <taxon>NPAAA clade</taxon>
        <taxon>Hologalegina</taxon>
        <taxon>IRL clade</taxon>
        <taxon>Trifolieae</taxon>
        <taxon>Medicago</taxon>
    </lineage>
</organism>
<name>A0A396IMU8_MEDTR</name>
<proteinExistence type="predicted"/>
<gene>
    <name evidence="1" type="ORF">MtrunA17_Chr3g0085181</name>
</gene>
<dbReference type="AlphaFoldDB" id="A0A396IMU8"/>
<sequence length="120" mass="13861">MNEKGFRDLSWNKPHSSIVAIKLRHLSIRRLLRLEGNCLSKNDSSHGQLYNTRELRLVNKCSAKGKEEECQPVIVKVRRELQLHIFKEDHSRFGPKKSSTSSSSRKALLTRIFSRVVSMT</sequence>
<accession>A0A396IMU8</accession>
<evidence type="ECO:0000313" key="1">
    <source>
        <dbReference type="EMBL" id="RHN65923.1"/>
    </source>
</evidence>